<dbReference type="Proteomes" id="UP000663881">
    <property type="component" value="Unassembled WGS sequence"/>
</dbReference>
<evidence type="ECO:0000313" key="2">
    <source>
        <dbReference type="Proteomes" id="UP000663881"/>
    </source>
</evidence>
<evidence type="ECO:0000313" key="1">
    <source>
        <dbReference type="EMBL" id="CAF4370647.1"/>
    </source>
</evidence>
<organism evidence="1 2">
    <name type="scientific">Adineta steineri</name>
    <dbReference type="NCBI Taxonomy" id="433720"/>
    <lineage>
        <taxon>Eukaryota</taxon>
        <taxon>Metazoa</taxon>
        <taxon>Spiralia</taxon>
        <taxon>Gnathifera</taxon>
        <taxon>Rotifera</taxon>
        <taxon>Eurotatoria</taxon>
        <taxon>Bdelloidea</taxon>
        <taxon>Adinetida</taxon>
        <taxon>Adinetidae</taxon>
        <taxon>Adineta</taxon>
    </lineage>
</organism>
<dbReference type="EMBL" id="CAJOAY010023962">
    <property type="protein sequence ID" value="CAF4370647.1"/>
    <property type="molecule type" value="Genomic_DNA"/>
</dbReference>
<comment type="caution">
    <text evidence="1">The sequence shown here is derived from an EMBL/GenBank/DDBJ whole genome shotgun (WGS) entry which is preliminary data.</text>
</comment>
<protein>
    <submittedName>
        <fullName evidence="1">Uncharacterized protein</fullName>
    </submittedName>
</protein>
<reference evidence="1" key="1">
    <citation type="submission" date="2021-02" db="EMBL/GenBank/DDBJ databases">
        <authorList>
            <person name="Nowell W R."/>
        </authorList>
    </citation>
    <scope>NUCLEOTIDE SEQUENCE</scope>
</reference>
<dbReference type="AlphaFoldDB" id="A0A820ME96"/>
<gene>
    <name evidence="1" type="ORF">OKA104_LOCUS49817</name>
</gene>
<name>A0A820ME96_9BILA</name>
<sequence length="25" mass="2759">MGQNPQQGMYQYANQTYSGMPYGGS</sequence>
<feature type="non-terminal residue" evidence="1">
    <location>
        <position position="25"/>
    </location>
</feature>
<proteinExistence type="predicted"/>
<accession>A0A820ME96</accession>